<reference evidence="1 2" key="1">
    <citation type="submission" date="2020-04" db="EMBL/GenBank/DDBJ databases">
        <authorList>
            <person name="De Canck E."/>
        </authorList>
    </citation>
    <scope>NUCLEOTIDE SEQUENCE [LARGE SCALE GENOMIC DNA]</scope>
    <source>
        <strain evidence="1 2">LMG 28614</strain>
    </source>
</reference>
<keyword evidence="2" id="KW-1185">Reference proteome</keyword>
<accession>A0A6S7CF38</accession>
<dbReference type="EMBL" id="CADIKK010000054">
    <property type="protein sequence ID" value="CAB3808024.1"/>
    <property type="molecule type" value="Genomic_DNA"/>
</dbReference>
<sequence>MTQDGFMSQLSMFFRDLPHGTSADLNDCIVAYWNGKAVVFAFLCEPGNDAVDEEFDLDDYVWEEWQPDFERWLKGPVFSVRPEILQWLKEAPPHDGGA</sequence>
<evidence type="ECO:0000313" key="1">
    <source>
        <dbReference type="EMBL" id="CAB3808024.1"/>
    </source>
</evidence>
<gene>
    <name evidence="1" type="ORF">LMG28614_06725</name>
</gene>
<proteinExistence type="predicted"/>
<dbReference type="AlphaFoldDB" id="A0A6S7CF38"/>
<dbReference type="Proteomes" id="UP000494365">
    <property type="component" value="Unassembled WGS sequence"/>
</dbReference>
<evidence type="ECO:0000313" key="2">
    <source>
        <dbReference type="Proteomes" id="UP000494365"/>
    </source>
</evidence>
<protein>
    <submittedName>
        <fullName evidence="1">Uncharacterized protein</fullName>
    </submittedName>
</protein>
<organism evidence="1 2">
    <name type="scientific">Paraburkholderia ultramafica</name>
    <dbReference type="NCBI Taxonomy" id="1544867"/>
    <lineage>
        <taxon>Bacteria</taxon>
        <taxon>Pseudomonadati</taxon>
        <taxon>Pseudomonadota</taxon>
        <taxon>Betaproteobacteria</taxon>
        <taxon>Burkholderiales</taxon>
        <taxon>Burkholderiaceae</taxon>
        <taxon>Paraburkholderia</taxon>
    </lineage>
</organism>
<name>A0A6S7CF38_9BURK</name>